<evidence type="ECO:0000256" key="2">
    <source>
        <dbReference type="SAM" id="Phobius"/>
    </source>
</evidence>
<feature type="compositionally biased region" description="Low complexity" evidence="1">
    <location>
        <begin position="12"/>
        <end position="43"/>
    </location>
</feature>
<dbReference type="EMBL" id="WIGM01000177">
    <property type="protein sequence ID" value="KAF6835402.1"/>
    <property type="molecule type" value="Genomic_DNA"/>
</dbReference>
<organism evidence="3 4">
    <name type="scientific">Colletotrichum musicola</name>
    <dbReference type="NCBI Taxonomy" id="2175873"/>
    <lineage>
        <taxon>Eukaryota</taxon>
        <taxon>Fungi</taxon>
        <taxon>Dikarya</taxon>
        <taxon>Ascomycota</taxon>
        <taxon>Pezizomycotina</taxon>
        <taxon>Sordariomycetes</taxon>
        <taxon>Hypocreomycetidae</taxon>
        <taxon>Glomerellales</taxon>
        <taxon>Glomerellaceae</taxon>
        <taxon>Colletotrichum</taxon>
        <taxon>Colletotrichum orchidearum species complex</taxon>
    </lineage>
</organism>
<keyword evidence="2" id="KW-1133">Transmembrane helix</keyword>
<proteinExistence type="predicted"/>
<evidence type="ECO:0000313" key="4">
    <source>
        <dbReference type="Proteomes" id="UP000639643"/>
    </source>
</evidence>
<feature type="region of interest" description="Disordered" evidence="1">
    <location>
        <begin position="1"/>
        <end position="86"/>
    </location>
</feature>
<comment type="caution">
    <text evidence="3">The sequence shown here is derived from an EMBL/GenBank/DDBJ whole genome shotgun (WGS) entry which is preliminary data.</text>
</comment>
<dbReference type="AlphaFoldDB" id="A0A8H6KPQ2"/>
<feature type="compositionally biased region" description="Low complexity" evidence="1">
    <location>
        <begin position="58"/>
        <end position="71"/>
    </location>
</feature>
<gene>
    <name evidence="3" type="ORF">CMUS01_05776</name>
</gene>
<accession>A0A8H6KPQ2</accession>
<feature type="transmembrane region" description="Helical" evidence="2">
    <location>
        <begin position="95"/>
        <end position="115"/>
    </location>
</feature>
<name>A0A8H6KPQ2_9PEZI</name>
<sequence length="162" mass="16188">MEFLVLTEDPRPLAATSPTPSPAPFSAAPLPNTNTNTTSSSSNAPPPAPASDPLFSGPLSFAASPAPALPATVPGTSGSSGGDEPIDEAERTSLFGFWGVLCSVARAMVAIAATIKDSGTNQGSKAPGVLLLSTTVISFVFLAVIAAGRLAILQASTQRPAV</sequence>
<feature type="transmembrane region" description="Helical" evidence="2">
    <location>
        <begin position="127"/>
        <end position="152"/>
    </location>
</feature>
<reference evidence="3" key="1">
    <citation type="journal article" date="2020" name="Phytopathology">
        <title>Genome Sequence Resources of Colletotrichum truncatum, C. plurivorum, C. musicola, and C. sojae: Four Species Pathogenic to Soybean (Glycine max).</title>
        <authorList>
            <person name="Rogerio F."/>
            <person name="Boufleur T.R."/>
            <person name="Ciampi-Guillardi M."/>
            <person name="Sukno S.A."/>
            <person name="Thon M.R."/>
            <person name="Massola Junior N.S."/>
            <person name="Baroncelli R."/>
        </authorList>
    </citation>
    <scope>NUCLEOTIDE SEQUENCE</scope>
    <source>
        <strain evidence="3">LFN0074</strain>
    </source>
</reference>
<evidence type="ECO:0000313" key="3">
    <source>
        <dbReference type="EMBL" id="KAF6835402.1"/>
    </source>
</evidence>
<dbReference type="Proteomes" id="UP000639643">
    <property type="component" value="Unassembled WGS sequence"/>
</dbReference>
<evidence type="ECO:0000256" key="1">
    <source>
        <dbReference type="SAM" id="MobiDB-lite"/>
    </source>
</evidence>
<keyword evidence="2" id="KW-0472">Membrane</keyword>
<keyword evidence="2" id="KW-0812">Transmembrane</keyword>
<protein>
    <submittedName>
        <fullName evidence="3">Uncharacterized protein</fullName>
    </submittedName>
</protein>
<keyword evidence="4" id="KW-1185">Reference proteome</keyword>